<keyword evidence="2" id="KW-1185">Reference proteome</keyword>
<dbReference type="Proteomes" id="UP000824533">
    <property type="component" value="Linkage Group LG29"/>
</dbReference>
<proteinExistence type="predicted"/>
<protein>
    <submittedName>
        <fullName evidence="1">Uncharacterized protein</fullName>
    </submittedName>
</protein>
<sequence length="208" mass="23836">MDLFVAVFHNNSSLSNVQKLFYLRKYLCEEALNVIINLPLINDSYPEALELLKKRYDNKSRLITNHINIILELPGMQKGTAASIRSFISEVQQQIYALKNLGQPTDQWDMLLISILIKKLDQYTNRAFQLDRNQDTLPTMAEFLSFLEKRATALEDSGDRAAHESFSKKVFKITNVATNSDIRGNKKCRFCDKSAAADLCFKKSRATY</sequence>
<name>A0ACC1CE84_9NEOP</name>
<dbReference type="EMBL" id="CM034415">
    <property type="protein sequence ID" value="KAJ0169777.1"/>
    <property type="molecule type" value="Genomic_DNA"/>
</dbReference>
<organism evidence="1 2">
    <name type="scientific">Dendrolimus kikuchii</name>
    <dbReference type="NCBI Taxonomy" id="765133"/>
    <lineage>
        <taxon>Eukaryota</taxon>
        <taxon>Metazoa</taxon>
        <taxon>Ecdysozoa</taxon>
        <taxon>Arthropoda</taxon>
        <taxon>Hexapoda</taxon>
        <taxon>Insecta</taxon>
        <taxon>Pterygota</taxon>
        <taxon>Neoptera</taxon>
        <taxon>Endopterygota</taxon>
        <taxon>Lepidoptera</taxon>
        <taxon>Glossata</taxon>
        <taxon>Ditrysia</taxon>
        <taxon>Bombycoidea</taxon>
        <taxon>Lasiocampidae</taxon>
        <taxon>Dendrolimus</taxon>
    </lineage>
</organism>
<accession>A0ACC1CE84</accession>
<gene>
    <name evidence="1" type="ORF">K1T71_014383</name>
</gene>
<reference evidence="1 2" key="1">
    <citation type="journal article" date="2021" name="Front. Genet.">
        <title>Chromosome-Level Genome Assembly Reveals Significant Gene Expansion in the Toll and IMD Signaling Pathways of Dendrolimus kikuchii.</title>
        <authorList>
            <person name="Zhou J."/>
            <person name="Wu P."/>
            <person name="Xiong Z."/>
            <person name="Liu N."/>
            <person name="Zhao N."/>
            <person name="Ji M."/>
            <person name="Qiu Y."/>
            <person name="Yang B."/>
        </authorList>
    </citation>
    <scope>NUCLEOTIDE SEQUENCE [LARGE SCALE GENOMIC DNA]</scope>
    <source>
        <strain evidence="1">Ann1</strain>
    </source>
</reference>
<comment type="caution">
    <text evidence="1">The sequence shown here is derived from an EMBL/GenBank/DDBJ whole genome shotgun (WGS) entry which is preliminary data.</text>
</comment>
<evidence type="ECO:0000313" key="1">
    <source>
        <dbReference type="EMBL" id="KAJ0169777.1"/>
    </source>
</evidence>
<evidence type="ECO:0000313" key="2">
    <source>
        <dbReference type="Proteomes" id="UP000824533"/>
    </source>
</evidence>